<dbReference type="InterPro" id="IPR000534">
    <property type="entry name" value="Semialdehyde_DH_NAD-bd"/>
</dbReference>
<protein>
    <recommendedName>
        <fullName evidence="2">Semialdehyde dehydrogenase NAD-binding domain-containing protein</fullName>
    </recommendedName>
</protein>
<gene>
    <name evidence="3" type="ORF">S03H2_60702</name>
</gene>
<name>X1J940_9ZZZZ</name>
<evidence type="ECO:0000256" key="1">
    <source>
        <dbReference type="ARBA" id="ARBA00022571"/>
    </source>
</evidence>
<reference evidence="3" key="1">
    <citation type="journal article" date="2014" name="Front. Microbiol.">
        <title>High frequency of phylogenetically diverse reductive dehalogenase-homologous genes in deep subseafloor sedimentary metagenomes.</title>
        <authorList>
            <person name="Kawai M."/>
            <person name="Futagami T."/>
            <person name="Toyoda A."/>
            <person name="Takaki Y."/>
            <person name="Nishi S."/>
            <person name="Hori S."/>
            <person name="Arai W."/>
            <person name="Tsubouchi T."/>
            <person name="Morono Y."/>
            <person name="Uchiyama I."/>
            <person name="Ito T."/>
            <person name="Fujiyama A."/>
            <person name="Inagaki F."/>
            <person name="Takami H."/>
        </authorList>
    </citation>
    <scope>NUCLEOTIDE SEQUENCE</scope>
    <source>
        <strain evidence="3">Expedition CK06-06</strain>
    </source>
</reference>
<dbReference type="EMBL" id="BARU01039140">
    <property type="protein sequence ID" value="GAH77995.1"/>
    <property type="molecule type" value="Genomic_DNA"/>
</dbReference>
<evidence type="ECO:0000313" key="3">
    <source>
        <dbReference type="EMBL" id="GAH77995.1"/>
    </source>
</evidence>
<evidence type="ECO:0000259" key="2">
    <source>
        <dbReference type="Pfam" id="PF01118"/>
    </source>
</evidence>
<comment type="caution">
    <text evidence="3">The sequence shown here is derived from an EMBL/GenBank/DDBJ whole genome shotgun (WGS) entry which is preliminary data.</text>
</comment>
<dbReference type="Gene3D" id="3.40.50.720">
    <property type="entry name" value="NAD(P)-binding Rossmann-like Domain"/>
    <property type="match status" value="1"/>
</dbReference>
<dbReference type="GO" id="GO:0051287">
    <property type="term" value="F:NAD binding"/>
    <property type="evidence" value="ECO:0007669"/>
    <property type="project" value="InterPro"/>
</dbReference>
<sequence length="61" mass="6465">MSKTKVGIINVTGYAGVELARLLYQHPEVELASVTGRSAAGQKLGNVFPHLASIDLTIEAE</sequence>
<feature type="domain" description="Semialdehyde dehydrogenase NAD-binding" evidence="2">
    <location>
        <begin position="5"/>
        <end position="54"/>
    </location>
</feature>
<dbReference type="GO" id="GO:0016620">
    <property type="term" value="F:oxidoreductase activity, acting on the aldehyde or oxo group of donors, NAD or NADP as acceptor"/>
    <property type="evidence" value="ECO:0007669"/>
    <property type="project" value="InterPro"/>
</dbReference>
<dbReference type="Pfam" id="PF01118">
    <property type="entry name" value="Semialdhyde_dh"/>
    <property type="match status" value="1"/>
</dbReference>
<dbReference type="GO" id="GO:0006526">
    <property type="term" value="P:L-arginine biosynthetic process"/>
    <property type="evidence" value="ECO:0007669"/>
    <property type="project" value="UniProtKB-KW"/>
</dbReference>
<dbReference type="InterPro" id="IPR050085">
    <property type="entry name" value="AGPR"/>
</dbReference>
<dbReference type="InterPro" id="IPR036291">
    <property type="entry name" value="NAD(P)-bd_dom_sf"/>
</dbReference>
<dbReference type="AlphaFoldDB" id="X1J940"/>
<proteinExistence type="predicted"/>
<dbReference type="PANTHER" id="PTHR32338">
    <property type="entry name" value="N-ACETYL-GAMMA-GLUTAMYL-PHOSPHATE REDUCTASE, CHLOROPLASTIC-RELATED-RELATED"/>
    <property type="match status" value="1"/>
</dbReference>
<organism evidence="3">
    <name type="scientific">marine sediment metagenome</name>
    <dbReference type="NCBI Taxonomy" id="412755"/>
    <lineage>
        <taxon>unclassified sequences</taxon>
        <taxon>metagenomes</taxon>
        <taxon>ecological metagenomes</taxon>
    </lineage>
</organism>
<feature type="non-terminal residue" evidence="3">
    <location>
        <position position="61"/>
    </location>
</feature>
<keyword evidence="1" id="KW-0055">Arginine biosynthesis</keyword>
<accession>X1J940</accession>
<dbReference type="PANTHER" id="PTHR32338:SF10">
    <property type="entry name" value="N-ACETYL-GAMMA-GLUTAMYL-PHOSPHATE REDUCTASE, CHLOROPLASTIC-RELATED"/>
    <property type="match status" value="1"/>
</dbReference>
<dbReference type="SUPFAM" id="SSF51735">
    <property type="entry name" value="NAD(P)-binding Rossmann-fold domains"/>
    <property type="match status" value="1"/>
</dbReference>
<keyword evidence="1" id="KW-0028">Amino-acid biosynthesis</keyword>